<dbReference type="RefSeq" id="WP_039253141.1">
    <property type="nucleotide sequence ID" value="NZ_JENJ01000009.1"/>
</dbReference>
<feature type="transmembrane region" description="Helical" evidence="6">
    <location>
        <begin position="89"/>
        <end position="109"/>
    </location>
</feature>
<keyword evidence="2" id="KW-1003">Cell membrane</keyword>
<dbReference type="PANTHER" id="PTHR30213:SF0">
    <property type="entry name" value="UPF0761 MEMBRANE PROTEIN YIHY"/>
    <property type="match status" value="1"/>
</dbReference>
<dbReference type="NCBIfam" id="TIGR00765">
    <property type="entry name" value="yihY_not_rbn"/>
    <property type="match status" value="1"/>
</dbReference>
<dbReference type="PIRSF" id="PIRSF035875">
    <property type="entry name" value="RNase_BN"/>
    <property type="match status" value="1"/>
</dbReference>
<evidence type="ECO:0000256" key="3">
    <source>
        <dbReference type="ARBA" id="ARBA00022692"/>
    </source>
</evidence>
<dbReference type="PANTHER" id="PTHR30213">
    <property type="entry name" value="INNER MEMBRANE PROTEIN YHJD"/>
    <property type="match status" value="1"/>
</dbReference>
<keyword evidence="5 6" id="KW-0472">Membrane</keyword>
<name>A0A0A0ID45_CLONO</name>
<sequence length="271" mass="30843">MNRLKNKKIIFKLLYKLKKDEIFALASQLAYSLLLSFFPFLIFLFTVASFSSLQSEGIIMTLKNIIPDSAYNLVYSILNETFEASNVNLLSFSFIITIWIASNGFKAVIRALNKAYGEEEERSFIKIQFMGIISTIILTFLIIFSLFILVLGNIIGFKIITILSLPISLYFIWNVLRYFVMLIFMIIIFAIVYKITPCRKLTFKDVLPGAIFATIGWIIVSLGFSFYVDNFANYSRLYGSIGAVIVLLVWLFLSSIIILIGGEINAILLNE</sequence>
<dbReference type="AlphaFoldDB" id="A0A0A0ID45"/>
<evidence type="ECO:0000256" key="2">
    <source>
        <dbReference type="ARBA" id="ARBA00022475"/>
    </source>
</evidence>
<dbReference type="InterPro" id="IPR017039">
    <property type="entry name" value="Virul_fac_BrkB"/>
</dbReference>
<evidence type="ECO:0000256" key="4">
    <source>
        <dbReference type="ARBA" id="ARBA00022989"/>
    </source>
</evidence>
<evidence type="ECO:0000256" key="6">
    <source>
        <dbReference type="SAM" id="Phobius"/>
    </source>
</evidence>
<evidence type="ECO:0000256" key="1">
    <source>
        <dbReference type="ARBA" id="ARBA00004651"/>
    </source>
</evidence>
<keyword evidence="3 6" id="KW-0812">Transmembrane</keyword>
<dbReference type="OrthoDB" id="9775903at2"/>
<dbReference type="EMBL" id="JENJ01000009">
    <property type="protein sequence ID" value="KGM97525.1"/>
    <property type="molecule type" value="Genomic_DNA"/>
</dbReference>
<feature type="transmembrane region" description="Helical" evidence="6">
    <location>
        <begin position="21"/>
        <end position="45"/>
    </location>
</feature>
<dbReference type="Proteomes" id="UP000030012">
    <property type="component" value="Unassembled WGS sequence"/>
</dbReference>
<comment type="subcellular location">
    <subcellularLocation>
        <location evidence="1">Cell membrane</location>
        <topology evidence="1">Multi-pass membrane protein</topology>
    </subcellularLocation>
</comment>
<dbReference type="GO" id="GO:0005886">
    <property type="term" value="C:plasma membrane"/>
    <property type="evidence" value="ECO:0007669"/>
    <property type="project" value="UniProtKB-SubCell"/>
</dbReference>
<protein>
    <submittedName>
        <fullName evidence="7">Ribonuclease BN</fullName>
    </submittedName>
</protein>
<proteinExistence type="predicted"/>
<feature type="transmembrane region" description="Helical" evidence="6">
    <location>
        <begin position="175"/>
        <end position="195"/>
    </location>
</feature>
<feature type="transmembrane region" description="Helical" evidence="6">
    <location>
        <begin position="240"/>
        <end position="261"/>
    </location>
</feature>
<feature type="transmembrane region" description="Helical" evidence="6">
    <location>
        <begin position="129"/>
        <end position="155"/>
    </location>
</feature>
<gene>
    <name evidence="7" type="ORF">Z968_03120</name>
</gene>
<accession>A0A0A0ID45</accession>
<evidence type="ECO:0000313" key="7">
    <source>
        <dbReference type="EMBL" id="KGM97525.1"/>
    </source>
</evidence>
<feature type="transmembrane region" description="Helical" evidence="6">
    <location>
        <begin position="207"/>
        <end position="228"/>
    </location>
</feature>
<evidence type="ECO:0000313" key="8">
    <source>
        <dbReference type="Proteomes" id="UP000030012"/>
    </source>
</evidence>
<comment type="caution">
    <text evidence="7">The sequence shown here is derived from an EMBL/GenBank/DDBJ whole genome shotgun (WGS) entry which is preliminary data.</text>
</comment>
<organism evidence="7 8">
    <name type="scientific">Clostridium novyi A str. 4552</name>
    <dbReference type="NCBI Taxonomy" id="1444289"/>
    <lineage>
        <taxon>Bacteria</taxon>
        <taxon>Bacillati</taxon>
        <taxon>Bacillota</taxon>
        <taxon>Clostridia</taxon>
        <taxon>Eubacteriales</taxon>
        <taxon>Clostridiaceae</taxon>
        <taxon>Clostridium</taxon>
    </lineage>
</organism>
<keyword evidence="4 6" id="KW-1133">Transmembrane helix</keyword>
<evidence type="ECO:0000256" key="5">
    <source>
        <dbReference type="ARBA" id="ARBA00023136"/>
    </source>
</evidence>
<reference evidence="7 8" key="1">
    <citation type="submission" date="2014-01" db="EMBL/GenBank/DDBJ databases">
        <title>Plasmidome dynamics in the species complex Clostridium novyi sensu lato converts strains of independent lineages into distinctly different pathogens.</title>
        <authorList>
            <person name="Skarin H."/>
            <person name="Segerman B."/>
        </authorList>
    </citation>
    <scope>NUCLEOTIDE SEQUENCE [LARGE SCALE GENOMIC DNA]</scope>
    <source>
        <strain evidence="7 8">4552</strain>
    </source>
</reference>
<dbReference type="Pfam" id="PF03631">
    <property type="entry name" value="Virul_fac_BrkB"/>
    <property type="match status" value="1"/>
</dbReference>